<dbReference type="EMBL" id="FQZE01000064">
    <property type="protein sequence ID" value="SHK08982.1"/>
    <property type="molecule type" value="Genomic_DNA"/>
</dbReference>
<dbReference type="STRING" id="1168035.SAMN05444280_1648"/>
<name>A0A1M6PM36_9BACT</name>
<feature type="region of interest" description="Disordered" evidence="1">
    <location>
        <begin position="1"/>
        <end position="22"/>
    </location>
</feature>
<dbReference type="RefSeq" id="WP_175552587.1">
    <property type="nucleotide sequence ID" value="NZ_FQZE01000064.1"/>
</dbReference>
<sequence length="46" mass="5222">MKNTNFSKIRGPNHKSGTQPEGRACFYGLPLAEFNKTKVELVSYDF</sequence>
<organism evidence="2 3">
    <name type="scientific">Tangfeifania diversioriginum</name>
    <dbReference type="NCBI Taxonomy" id="1168035"/>
    <lineage>
        <taxon>Bacteria</taxon>
        <taxon>Pseudomonadati</taxon>
        <taxon>Bacteroidota</taxon>
        <taxon>Bacteroidia</taxon>
        <taxon>Marinilabiliales</taxon>
        <taxon>Prolixibacteraceae</taxon>
        <taxon>Tangfeifania</taxon>
    </lineage>
</organism>
<reference evidence="2 3" key="1">
    <citation type="submission" date="2016-11" db="EMBL/GenBank/DDBJ databases">
        <authorList>
            <person name="Jaros S."/>
            <person name="Januszkiewicz K."/>
            <person name="Wedrychowicz H."/>
        </authorList>
    </citation>
    <scope>NUCLEOTIDE SEQUENCE [LARGE SCALE GENOMIC DNA]</scope>
    <source>
        <strain evidence="2 3">DSM 27063</strain>
    </source>
</reference>
<gene>
    <name evidence="2" type="ORF">SAMN05444280_1648</name>
</gene>
<protein>
    <submittedName>
        <fullName evidence="2">Uncharacterized protein</fullName>
    </submittedName>
</protein>
<proteinExistence type="predicted"/>
<evidence type="ECO:0000313" key="3">
    <source>
        <dbReference type="Proteomes" id="UP000184050"/>
    </source>
</evidence>
<dbReference type="Proteomes" id="UP000184050">
    <property type="component" value="Unassembled WGS sequence"/>
</dbReference>
<accession>A0A1M6PM36</accession>
<evidence type="ECO:0000256" key="1">
    <source>
        <dbReference type="SAM" id="MobiDB-lite"/>
    </source>
</evidence>
<evidence type="ECO:0000313" key="2">
    <source>
        <dbReference type="EMBL" id="SHK08982.1"/>
    </source>
</evidence>
<keyword evidence="3" id="KW-1185">Reference proteome</keyword>
<dbReference type="AlphaFoldDB" id="A0A1M6PM36"/>